<dbReference type="Pfam" id="PF13715">
    <property type="entry name" value="CarbopepD_reg_2"/>
    <property type="match status" value="1"/>
</dbReference>
<keyword evidence="2" id="KW-0472">Membrane</keyword>
<sequence length="771" mass="87386">MIPISTFSQISLYTISGKVLDEKNNTLPFANVAVYNSDKSLQNGVITLDDGSFTIENLTAGTYTLSISFVGYTTHNETIELQQSRELLEIKLKEDALSLQTVQVMGYRKLIKSDNGKTTLNVEGSMLGSMPSATMIMSFVPGVALQGEKVEVIGKGTPIIFIDGREVKNQSQISTLQPERIKSITVDRNPSAKYDARYASVILIETIPTKKQEFSAQLVHGSAMGNRYSHTERININHSTGKWTNYLSYRYKNEQGKEGVEVFQNVWQNNISQKNSYDANLIQKQHLNRITFGSNLKINEKHSVDLQYLLNKDKGNFEVQGTESLSGLINSHYSVKRKGNDYSLKHNVNFNYRWQIDSLSTFNFFTDYAHIGNKDVEFVKNIVQNTNVTERYVLNNHSAFNTYALRAEYGTKLFGSFDFNGGVSFSEIQSNTHSIIDNLQQENTDNHSQLTEYTISAYSTLGKQINRLSAEIGLRGEQNRSDYLKNGQSVFGETRVLTNFFPSLAVSYRASDNARLSFNYASKISRPRFSDLDPSVNYLSSVLYEQGNPELLPEIRHSVSLGVFWGRNLNLSVGYSHNQNAIAYIIERDKSNPNILINRSVNIKKSSLIDLNAFYSISKGKWQSNLIGNISIPFLEYPYQGEVKTNNIPRFQFVTTNMYMVLPNVFLMGNFMVQSRYSHLNNQMSPTYNLVLVANFVMFNGKMTLTIFGNDLLKKSQSNTYSEWGNISTGQNLRPNSREIGLSLKFNLNKFKSIFKQSESNSDILKRIEKE</sequence>
<keyword evidence="3" id="KW-0998">Cell outer membrane</keyword>
<evidence type="ECO:0000256" key="3">
    <source>
        <dbReference type="ARBA" id="ARBA00023237"/>
    </source>
</evidence>
<evidence type="ECO:0000256" key="1">
    <source>
        <dbReference type="ARBA" id="ARBA00004442"/>
    </source>
</evidence>
<evidence type="ECO:0000256" key="2">
    <source>
        <dbReference type="ARBA" id="ARBA00023136"/>
    </source>
</evidence>
<protein>
    <submittedName>
        <fullName evidence="5">TonB-dependent receptor</fullName>
    </submittedName>
</protein>
<dbReference type="Proteomes" id="UP000018861">
    <property type="component" value="Unassembled WGS sequence"/>
</dbReference>
<dbReference type="SUPFAM" id="SSF56935">
    <property type="entry name" value="Porins"/>
    <property type="match status" value="1"/>
</dbReference>
<dbReference type="Gene3D" id="2.40.170.20">
    <property type="entry name" value="TonB-dependent receptor, beta-barrel domain"/>
    <property type="match status" value="1"/>
</dbReference>
<dbReference type="InterPro" id="IPR008969">
    <property type="entry name" value="CarboxyPept-like_regulatory"/>
</dbReference>
<proteinExistence type="predicted"/>
<dbReference type="InterPro" id="IPR036942">
    <property type="entry name" value="Beta-barrel_TonB_sf"/>
</dbReference>
<accession>W4P9Q7</accession>
<keyword evidence="5" id="KW-0675">Receptor</keyword>
<feature type="domain" description="Outer membrane protein beta-barrel" evidence="4">
    <location>
        <begin position="361"/>
        <end position="745"/>
    </location>
</feature>
<organism evidence="5 6">
    <name type="scientific">Bacteroides pyogenes JCM 6292</name>
    <dbReference type="NCBI Taxonomy" id="1235809"/>
    <lineage>
        <taxon>Bacteria</taxon>
        <taxon>Pseudomonadati</taxon>
        <taxon>Bacteroidota</taxon>
        <taxon>Bacteroidia</taxon>
        <taxon>Bacteroidales</taxon>
        <taxon>Bacteroidaceae</taxon>
        <taxon>Bacteroides</taxon>
    </lineage>
</organism>
<comment type="caution">
    <text evidence="5">The sequence shown here is derived from an EMBL/GenBank/DDBJ whole genome shotgun (WGS) entry which is preliminary data.</text>
</comment>
<dbReference type="SUPFAM" id="SSF49464">
    <property type="entry name" value="Carboxypeptidase regulatory domain-like"/>
    <property type="match status" value="1"/>
</dbReference>
<name>W4P9Q7_9BACE</name>
<dbReference type="GO" id="GO:0009279">
    <property type="term" value="C:cell outer membrane"/>
    <property type="evidence" value="ECO:0007669"/>
    <property type="project" value="UniProtKB-SubCell"/>
</dbReference>
<dbReference type="Gene3D" id="2.60.40.1120">
    <property type="entry name" value="Carboxypeptidase-like, regulatory domain"/>
    <property type="match status" value="1"/>
</dbReference>
<dbReference type="InterPro" id="IPR041700">
    <property type="entry name" value="OMP_b-brl_3"/>
</dbReference>
<dbReference type="PANTHER" id="PTHR40980:SF4">
    <property type="entry name" value="TONB-DEPENDENT RECEPTOR-LIKE BETA-BARREL DOMAIN-CONTAINING PROTEIN"/>
    <property type="match status" value="1"/>
</dbReference>
<gene>
    <name evidence="5" type="ORF">JCM6292_2923</name>
</gene>
<evidence type="ECO:0000313" key="5">
    <source>
        <dbReference type="EMBL" id="GAE16487.1"/>
    </source>
</evidence>
<comment type="subcellular location">
    <subcellularLocation>
        <location evidence="1">Cell outer membrane</location>
    </subcellularLocation>
</comment>
<dbReference type="Pfam" id="PF14905">
    <property type="entry name" value="OMP_b-brl_3"/>
    <property type="match status" value="1"/>
</dbReference>
<dbReference type="PANTHER" id="PTHR40980">
    <property type="entry name" value="PLUG DOMAIN-CONTAINING PROTEIN"/>
    <property type="match status" value="1"/>
</dbReference>
<dbReference type="AlphaFoldDB" id="W4P9Q7"/>
<evidence type="ECO:0000313" key="6">
    <source>
        <dbReference type="Proteomes" id="UP000018861"/>
    </source>
</evidence>
<evidence type="ECO:0000259" key="4">
    <source>
        <dbReference type="Pfam" id="PF14905"/>
    </source>
</evidence>
<reference evidence="5 6" key="1">
    <citation type="journal article" date="2014" name="Genome Announc.">
        <title>Draft Genome Sequences of Three Strains of Bacteroides pyogenes Isolated from a Cat and Swine.</title>
        <authorList>
            <person name="Sakamoto M."/>
            <person name="Oshima K."/>
            <person name="Suda W."/>
            <person name="Kitamura K."/>
            <person name="Iida T."/>
            <person name="Hattori M."/>
            <person name="Ohkuma M."/>
        </authorList>
    </citation>
    <scope>NUCLEOTIDE SEQUENCE [LARGE SCALE GENOMIC DNA]</scope>
    <source>
        <strain evidence="5 6">JCM 6292</strain>
    </source>
</reference>
<dbReference type="EMBL" id="BAIQ01000035">
    <property type="protein sequence ID" value="GAE16487.1"/>
    <property type="molecule type" value="Genomic_DNA"/>
</dbReference>